<keyword evidence="3" id="KW-1185">Reference proteome</keyword>
<dbReference type="Proteomes" id="UP000464577">
    <property type="component" value="Chromosome"/>
</dbReference>
<feature type="domain" description="Cupin type-2" evidence="1">
    <location>
        <begin position="33"/>
        <end position="99"/>
    </location>
</feature>
<dbReference type="Pfam" id="PF07883">
    <property type="entry name" value="Cupin_2"/>
    <property type="match status" value="1"/>
</dbReference>
<accession>A0A6P1W6U7</accession>
<dbReference type="AlphaFoldDB" id="A0A6P1W6U7"/>
<dbReference type="InterPro" id="IPR013096">
    <property type="entry name" value="Cupin_2"/>
</dbReference>
<protein>
    <submittedName>
        <fullName evidence="2">Cupin domain-containing protein</fullName>
    </submittedName>
</protein>
<dbReference type="KEGG" id="senf:GJR95_32445"/>
<proteinExistence type="predicted"/>
<reference evidence="2 3" key="1">
    <citation type="submission" date="2019-11" db="EMBL/GenBank/DDBJ databases">
        <title>Spirosoma endbachense sp. nov., isolated from a natural salt meadow.</title>
        <authorList>
            <person name="Rojas J."/>
            <person name="Ambika Manirajan B."/>
            <person name="Ratering S."/>
            <person name="Suarez C."/>
            <person name="Geissler-Plaum R."/>
            <person name="Schnell S."/>
        </authorList>
    </citation>
    <scope>NUCLEOTIDE SEQUENCE [LARGE SCALE GENOMIC DNA]</scope>
    <source>
        <strain evidence="2 3">I-24</strain>
    </source>
</reference>
<dbReference type="InterPro" id="IPR053146">
    <property type="entry name" value="QDO-like"/>
</dbReference>
<dbReference type="InterPro" id="IPR014710">
    <property type="entry name" value="RmlC-like_jellyroll"/>
</dbReference>
<gene>
    <name evidence="2" type="ORF">GJR95_32445</name>
</gene>
<sequence>MQHTEIIRLGAGLEIHILLDTLDTNRQFTLFKVIVEPAAKVPAAHYHDQFDETIYGLKGLLTLTIDGKTIELAPGECCFVPKGAVHRFENKTAESVELLAYAQSGVFGATYFRELAEVINVGGPPDAGKLKAIMLSYGLVPVSG</sequence>
<dbReference type="Gene3D" id="2.60.120.10">
    <property type="entry name" value="Jelly Rolls"/>
    <property type="match status" value="1"/>
</dbReference>
<evidence type="ECO:0000313" key="2">
    <source>
        <dbReference type="EMBL" id="QHV99436.1"/>
    </source>
</evidence>
<dbReference type="PANTHER" id="PTHR36440:SF1">
    <property type="entry name" value="PUTATIVE (AFU_ORTHOLOGUE AFUA_8G07350)-RELATED"/>
    <property type="match status" value="1"/>
</dbReference>
<name>A0A6P1W6U7_9BACT</name>
<organism evidence="2 3">
    <name type="scientific">Spirosoma endbachense</name>
    <dbReference type="NCBI Taxonomy" id="2666025"/>
    <lineage>
        <taxon>Bacteria</taxon>
        <taxon>Pseudomonadati</taxon>
        <taxon>Bacteroidota</taxon>
        <taxon>Cytophagia</taxon>
        <taxon>Cytophagales</taxon>
        <taxon>Cytophagaceae</taxon>
        <taxon>Spirosoma</taxon>
    </lineage>
</organism>
<evidence type="ECO:0000259" key="1">
    <source>
        <dbReference type="Pfam" id="PF07883"/>
    </source>
</evidence>
<dbReference type="SUPFAM" id="SSF51182">
    <property type="entry name" value="RmlC-like cupins"/>
    <property type="match status" value="1"/>
</dbReference>
<dbReference type="InterPro" id="IPR011051">
    <property type="entry name" value="RmlC_Cupin_sf"/>
</dbReference>
<evidence type="ECO:0000313" key="3">
    <source>
        <dbReference type="Proteomes" id="UP000464577"/>
    </source>
</evidence>
<dbReference type="PANTHER" id="PTHR36440">
    <property type="entry name" value="PUTATIVE (AFU_ORTHOLOGUE AFUA_8G07350)-RELATED"/>
    <property type="match status" value="1"/>
</dbReference>
<dbReference type="EMBL" id="CP045997">
    <property type="protein sequence ID" value="QHV99436.1"/>
    <property type="molecule type" value="Genomic_DNA"/>
</dbReference>
<dbReference type="RefSeq" id="WP_162389836.1">
    <property type="nucleotide sequence ID" value="NZ_CP045997.1"/>
</dbReference>